<gene>
    <name evidence="3" type="ORF">CARN1_0275</name>
</gene>
<name>E6PF64_9ZZZZ</name>
<reference evidence="3" key="1">
    <citation type="submission" date="2009-10" db="EMBL/GenBank/DDBJ databases">
        <title>Diversity of trophic interactions inside an arsenic-rich microbial ecosystem.</title>
        <authorList>
            <person name="Bertin P.N."/>
            <person name="Heinrich-Salmeron A."/>
            <person name="Pelletier E."/>
            <person name="Goulhen-Chollet F."/>
            <person name="Arsene-Ploetze F."/>
            <person name="Gallien S."/>
            <person name="Calteau A."/>
            <person name="Vallenet D."/>
            <person name="Casiot C."/>
            <person name="Chane-Woon-Ming B."/>
            <person name="Giloteaux L."/>
            <person name="Barakat M."/>
            <person name="Bonnefoy V."/>
            <person name="Bruneel O."/>
            <person name="Chandler M."/>
            <person name="Cleiss J."/>
            <person name="Duran R."/>
            <person name="Elbaz-Poulichet F."/>
            <person name="Fonknechten N."/>
            <person name="Lauga B."/>
            <person name="Mornico D."/>
            <person name="Ortet P."/>
            <person name="Schaeffer C."/>
            <person name="Siguier P."/>
            <person name="Alexander Thil Smith A."/>
            <person name="Van Dorsselaer A."/>
            <person name="Weissenbach J."/>
            <person name="Medigue C."/>
            <person name="Le Paslier D."/>
        </authorList>
    </citation>
    <scope>NUCLEOTIDE SEQUENCE</scope>
</reference>
<dbReference type="Gene3D" id="1.10.645.10">
    <property type="entry name" value="Cytochrome-c3 Hydrogenase, chain B"/>
    <property type="match status" value="1"/>
</dbReference>
<dbReference type="SUPFAM" id="SSF56762">
    <property type="entry name" value="HydB/Nqo4-like"/>
    <property type="match status" value="1"/>
</dbReference>
<keyword evidence="3" id="KW-0830">Ubiquinone</keyword>
<organism evidence="3">
    <name type="scientific">mine drainage metagenome</name>
    <dbReference type="NCBI Taxonomy" id="410659"/>
    <lineage>
        <taxon>unclassified sequences</taxon>
        <taxon>metagenomes</taxon>
        <taxon>ecological metagenomes</taxon>
    </lineage>
</organism>
<dbReference type="PANTHER" id="PTHR43485">
    <property type="entry name" value="HYDROGENASE-4 COMPONENT G"/>
    <property type="match status" value="1"/>
</dbReference>
<dbReference type="GO" id="GO:0051287">
    <property type="term" value="F:NAD binding"/>
    <property type="evidence" value="ECO:0007669"/>
    <property type="project" value="InterPro"/>
</dbReference>
<dbReference type="Pfam" id="PF00346">
    <property type="entry name" value="Complex1_49kDa"/>
    <property type="match status" value="2"/>
</dbReference>
<evidence type="ECO:0000313" key="3">
    <source>
        <dbReference type="EMBL" id="CBH75100.1"/>
    </source>
</evidence>
<proteinExistence type="predicted"/>
<dbReference type="InterPro" id="IPR001135">
    <property type="entry name" value="NADH_Q_OxRdtase_suD"/>
</dbReference>
<dbReference type="InterPro" id="IPR029014">
    <property type="entry name" value="NiFe-Hase_large"/>
</dbReference>
<evidence type="ECO:0000259" key="2">
    <source>
        <dbReference type="Pfam" id="PF00346"/>
    </source>
</evidence>
<dbReference type="InterPro" id="IPR037232">
    <property type="entry name" value="NADH_quin_OxRdtase_su_C/D-like"/>
</dbReference>
<comment type="caution">
    <text evidence="3">The sequence shown here is derived from an EMBL/GenBank/DDBJ whole genome shotgun (WGS) entry which is preliminary data.</text>
</comment>
<protein>
    <submittedName>
        <fullName evidence="3">Putative NADH-ubiquinone oxidoreductase, chain 49kDa</fullName>
    </submittedName>
</protein>
<keyword evidence="1" id="KW-0560">Oxidoreductase</keyword>
<sequence>MGDLYRERIVAPEELSAVLDEAMRDALPLGCYATKRTVRTLLLSSLGVLALRTSMREGEEWESLAFRYPFFADHEREMRALQGIELRSSPDIRPLYFRSEAIPEAIVANGKGVSVVVVGPVHAGIIEPGRFTMSTGGESVVHLDAQLSYSHRALEPWFEGQHALALVPKIARICGNCSVARSWAYARAIEGLAGVELDAGTEFARLILAEMERLHVHLFDLGNIAAGAGYGKGTTAALGLRERINQLNRAVSGHRLLFDSIVPGGVSAGTLSDPASARAILREIREDVVRFLDAFFAKRSVLRRLEGAGIVEESLARRFGAVGPSARASGIACDVRALAPYGAYRGFSFAEVLTHQGDVYARTEVRRREIEHSFDLLERALRELENASLPMPLPIAAPSGIITTVVEGARGAESLSLSLDGEGRVERLHVISAAYRNWPLVTRAMEGNIVPDFPLVNKSFNLCYSCVDR</sequence>
<dbReference type="GO" id="GO:0048038">
    <property type="term" value="F:quinone binding"/>
    <property type="evidence" value="ECO:0007669"/>
    <property type="project" value="InterPro"/>
</dbReference>
<dbReference type="AlphaFoldDB" id="E6PF64"/>
<dbReference type="SUPFAM" id="SSF143243">
    <property type="entry name" value="Nqo5-like"/>
    <property type="match status" value="1"/>
</dbReference>
<dbReference type="EMBL" id="CABL01000005">
    <property type="protein sequence ID" value="CBH75100.1"/>
    <property type="molecule type" value="Genomic_DNA"/>
</dbReference>
<evidence type="ECO:0000256" key="1">
    <source>
        <dbReference type="ARBA" id="ARBA00023002"/>
    </source>
</evidence>
<feature type="domain" description="NADH-quinone oxidoreductase subunit D" evidence="2">
    <location>
        <begin position="396"/>
        <end position="469"/>
    </location>
</feature>
<dbReference type="GO" id="GO:0016651">
    <property type="term" value="F:oxidoreductase activity, acting on NAD(P)H"/>
    <property type="evidence" value="ECO:0007669"/>
    <property type="project" value="InterPro"/>
</dbReference>
<feature type="domain" description="NADH-quinone oxidoreductase subunit D" evidence="2">
    <location>
        <begin position="236"/>
        <end position="387"/>
    </location>
</feature>
<dbReference type="InterPro" id="IPR052197">
    <property type="entry name" value="ComplexI_49kDa-like"/>
</dbReference>
<dbReference type="PANTHER" id="PTHR43485:SF1">
    <property type="entry name" value="FORMATE HYDROGENLYASE SUBUNIT 5-RELATED"/>
    <property type="match status" value="1"/>
</dbReference>
<accession>E6PF64</accession>